<feature type="domain" description="MADF" evidence="1">
    <location>
        <begin position="5"/>
        <end position="93"/>
    </location>
</feature>
<dbReference type="GO" id="GO:0005667">
    <property type="term" value="C:transcription regulator complex"/>
    <property type="evidence" value="ECO:0007669"/>
    <property type="project" value="TreeGrafter"/>
</dbReference>
<dbReference type="OrthoDB" id="6607885at2759"/>
<dbReference type="GO" id="GO:0006357">
    <property type="term" value="P:regulation of transcription by RNA polymerase II"/>
    <property type="evidence" value="ECO:0007669"/>
    <property type="project" value="TreeGrafter"/>
</dbReference>
<evidence type="ECO:0000313" key="2">
    <source>
        <dbReference type="EMBL" id="MBY84460.1"/>
    </source>
</evidence>
<dbReference type="PROSITE" id="PS51029">
    <property type="entry name" value="MADF"/>
    <property type="match status" value="1"/>
</dbReference>
<dbReference type="GO" id="GO:0005634">
    <property type="term" value="C:nucleus"/>
    <property type="evidence" value="ECO:0007669"/>
    <property type="project" value="TreeGrafter"/>
</dbReference>
<dbReference type="InterPro" id="IPR039353">
    <property type="entry name" value="TF_Adf1"/>
</dbReference>
<sequence length="250" mass="28084">MNDKILIGEVCLYEEIYNMAHINYSDNKHKDLIWSIIGTKLKTPGSLCKARWMLLKEQFIKALKNKTISGQAAVVPRKWIYEDSMNFLIPFLREHEINSNIASSDVIVISDDEDISQVNNMAMEIEIGRETASSTLMQYLINCGNNESKKTTDVHLIDSFFHGLTATVKTFSPKYQLMAKKKLFNLVSDLELAQLQNNQMTPSTSNLTSDLGSNSSTTSMTGIQDSLPYYSIRMTPLNNSSSSGLGTYNI</sequence>
<accession>A0A2S2R3X8</accession>
<organism evidence="2">
    <name type="scientific">Sipha flava</name>
    <name type="common">yellow sugarcane aphid</name>
    <dbReference type="NCBI Taxonomy" id="143950"/>
    <lineage>
        <taxon>Eukaryota</taxon>
        <taxon>Metazoa</taxon>
        <taxon>Ecdysozoa</taxon>
        <taxon>Arthropoda</taxon>
        <taxon>Hexapoda</taxon>
        <taxon>Insecta</taxon>
        <taxon>Pterygota</taxon>
        <taxon>Neoptera</taxon>
        <taxon>Paraneoptera</taxon>
        <taxon>Hemiptera</taxon>
        <taxon>Sternorrhyncha</taxon>
        <taxon>Aphidomorpha</taxon>
        <taxon>Aphidoidea</taxon>
        <taxon>Aphididae</taxon>
        <taxon>Sipha</taxon>
    </lineage>
</organism>
<proteinExistence type="predicted"/>
<reference evidence="2" key="1">
    <citation type="submission" date="2018-04" db="EMBL/GenBank/DDBJ databases">
        <title>Transcriptome assembly of Sipha flava.</title>
        <authorList>
            <person name="Scully E.D."/>
            <person name="Geib S.M."/>
            <person name="Palmer N.A."/>
            <person name="Koch K."/>
            <person name="Bradshaw J."/>
            <person name="Heng-Moss T."/>
            <person name="Sarath G."/>
        </authorList>
    </citation>
    <scope>NUCLEOTIDE SEQUENCE</scope>
</reference>
<evidence type="ECO:0000259" key="1">
    <source>
        <dbReference type="PROSITE" id="PS51029"/>
    </source>
</evidence>
<dbReference type="PANTHER" id="PTHR12243:SF67">
    <property type="entry name" value="COREPRESSOR OF PANGOLIN, ISOFORM A-RELATED"/>
    <property type="match status" value="1"/>
</dbReference>
<dbReference type="PANTHER" id="PTHR12243">
    <property type="entry name" value="MADF DOMAIN TRANSCRIPTION FACTOR"/>
    <property type="match status" value="1"/>
</dbReference>
<dbReference type="SMART" id="SM00595">
    <property type="entry name" value="MADF"/>
    <property type="match status" value="1"/>
</dbReference>
<dbReference type="InterPro" id="IPR006578">
    <property type="entry name" value="MADF-dom"/>
</dbReference>
<dbReference type="Pfam" id="PF10545">
    <property type="entry name" value="MADF_DNA_bdg"/>
    <property type="match status" value="1"/>
</dbReference>
<protein>
    <recommendedName>
        <fullName evidence="1">MADF domain-containing protein</fullName>
    </recommendedName>
</protein>
<dbReference type="EMBL" id="GGMS01015257">
    <property type="protein sequence ID" value="MBY84460.1"/>
    <property type="molecule type" value="Transcribed_RNA"/>
</dbReference>
<dbReference type="AlphaFoldDB" id="A0A2S2R3X8"/>
<name>A0A2S2R3X8_9HEMI</name>
<gene>
    <name evidence="2" type="ORF">g.40599</name>
</gene>